<proteinExistence type="predicted"/>
<evidence type="ECO:0000256" key="1">
    <source>
        <dbReference type="SAM" id="MobiDB-lite"/>
    </source>
</evidence>
<feature type="compositionally biased region" description="Basic and acidic residues" evidence="1">
    <location>
        <begin position="11"/>
        <end position="25"/>
    </location>
</feature>
<name>A0A6J7GB43_9ZZZZ</name>
<gene>
    <name evidence="2" type="ORF">UFOPK3610_00166</name>
</gene>
<dbReference type="EMBL" id="CAFBMR010000003">
    <property type="protein sequence ID" value="CAB4901770.1"/>
    <property type="molecule type" value="Genomic_DNA"/>
</dbReference>
<accession>A0A6J7GB43</accession>
<reference evidence="2" key="1">
    <citation type="submission" date="2020-05" db="EMBL/GenBank/DDBJ databases">
        <authorList>
            <person name="Chiriac C."/>
            <person name="Salcher M."/>
            <person name="Ghai R."/>
            <person name="Kavagutti S V."/>
        </authorList>
    </citation>
    <scope>NUCLEOTIDE SEQUENCE</scope>
</reference>
<dbReference type="AlphaFoldDB" id="A0A6J7GB43"/>
<sequence length="48" mass="5177">MELLDQAQETGQDRRDGRTPQHDDSDSGDAQGSPGVGERDGERSFGDT</sequence>
<evidence type="ECO:0000313" key="2">
    <source>
        <dbReference type="EMBL" id="CAB4901770.1"/>
    </source>
</evidence>
<protein>
    <submittedName>
        <fullName evidence="2">Unannotated protein</fullName>
    </submittedName>
</protein>
<feature type="compositionally biased region" description="Basic and acidic residues" evidence="1">
    <location>
        <begin position="37"/>
        <end position="48"/>
    </location>
</feature>
<organism evidence="2">
    <name type="scientific">freshwater metagenome</name>
    <dbReference type="NCBI Taxonomy" id="449393"/>
    <lineage>
        <taxon>unclassified sequences</taxon>
        <taxon>metagenomes</taxon>
        <taxon>ecological metagenomes</taxon>
    </lineage>
</organism>
<feature type="region of interest" description="Disordered" evidence="1">
    <location>
        <begin position="1"/>
        <end position="48"/>
    </location>
</feature>